<dbReference type="EMBL" id="CYGX02000048">
    <property type="protein sequence ID" value="SIT44651.1"/>
    <property type="molecule type" value="Genomic_DNA"/>
</dbReference>
<dbReference type="Gene3D" id="1.10.10.10">
    <property type="entry name" value="Winged helix-like DNA-binding domain superfamily/Winged helix DNA-binding domain"/>
    <property type="match status" value="1"/>
</dbReference>
<dbReference type="InterPro" id="IPR036390">
    <property type="entry name" value="WH_DNA-bd_sf"/>
</dbReference>
<dbReference type="InterPro" id="IPR000835">
    <property type="entry name" value="HTH_MarR-typ"/>
</dbReference>
<proteinExistence type="predicted"/>
<dbReference type="RefSeq" id="WP_094781631.1">
    <property type="nucleotide sequence ID" value="NZ_CYGX02000048.1"/>
</dbReference>
<dbReference type="AlphaFoldDB" id="A0A1N7SBF2"/>
<evidence type="ECO:0000259" key="2">
    <source>
        <dbReference type="SMART" id="SM00347"/>
    </source>
</evidence>
<sequence>MEAKFYRGWHLAKSDMEYQATEFEWSLIRFYEAFSRFVLTTGMITIAAGVDIKYQEHVILHVIRMQDRPKNSATIARLMNRDDIPNIQYSLRKLESAGLIEKCKDKNSKTYSYVASELGVKLTDEYYKVRQEILVKRLEEITDVQDKFEKGARFMSLLTGIYEEAARDSATITPQTVEVEPKPKPKPARKTPRKAEES</sequence>
<dbReference type="SMART" id="SM00347">
    <property type="entry name" value="HTH_MARR"/>
    <property type="match status" value="1"/>
</dbReference>
<dbReference type="STRING" id="1247936.BN2475_480058"/>
<organism evidence="3 4">
    <name type="scientific">Paraburkholderia ribeironis</name>
    <dbReference type="NCBI Taxonomy" id="1247936"/>
    <lineage>
        <taxon>Bacteria</taxon>
        <taxon>Pseudomonadati</taxon>
        <taxon>Pseudomonadota</taxon>
        <taxon>Betaproteobacteria</taxon>
        <taxon>Burkholderiales</taxon>
        <taxon>Burkholderiaceae</taxon>
        <taxon>Paraburkholderia</taxon>
    </lineage>
</organism>
<dbReference type="InterPro" id="IPR036388">
    <property type="entry name" value="WH-like_DNA-bd_sf"/>
</dbReference>
<dbReference type="Proteomes" id="UP000187012">
    <property type="component" value="Unassembled WGS sequence"/>
</dbReference>
<dbReference type="Pfam" id="PF13463">
    <property type="entry name" value="HTH_27"/>
    <property type="match status" value="1"/>
</dbReference>
<feature type="region of interest" description="Disordered" evidence="1">
    <location>
        <begin position="169"/>
        <end position="198"/>
    </location>
</feature>
<accession>A0A1N7SBF2</accession>
<dbReference type="SUPFAM" id="SSF46785">
    <property type="entry name" value="Winged helix' DNA-binding domain"/>
    <property type="match status" value="1"/>
</dbReference>
<gene>
    <name evidence="3" type="ORF">BN2475_480058</name>
</gene>
<protein>
    <submittedName>
        <fullName evidence="3">Putative transcriptional regulator</fullName>
    </submittedName>
</protein>
<evidence type="ECO:0000313" key="4">
    <source>
        <dbReference type="Proteomes" id="UP000187012"/>
    </source>
</evidence>
<feature type="domain" description="HTH marR-type" evidence="2">
    <location>
        <begin position="45"/>
        <end position="146"/>
    </location>
</feature>
<dbReference type="OrthoDB" id="6622112at2"/>
<name>A0A1N7SBF2_9BURK</name>
<evidence type="ECO:0000256" key="1">
    <source>
        <dbReference type="SAM" id="MobiDB-lite"/>
    </source>
</evidence>
<evidence type="ECO:0000313" key="3">
    <source>
        <dbReference type="EMBL" id="SIT44651.1"/>
    </source>
</evidence>
<keyword evidence="4" id="KW-1185">Reference proteome</keyword>
<reference evidence="3 4" key="1">
    <citation type="submission" date="2016-12" db="EMBL/GenBank/DDBJ databases">
        <authorList>
            <person name="Song W.-J."/>
            <person name="Kurnit D.M."/>
        </authorList>
    </citation>
    <scope>NUCLEOTIDE SEQUENCE [LARGE SCALE GENOMIC DNA]</scope>
    <source>
        <strain evidence="3 4">STM7296</strain>
    </source>
</reference>
<dbReference type="GO" id="GO:0003700">
    <property type="term" value="F:DNA-binding transcription factor activity"/>
    <property type="evidence" value="ECO:0007669"/>
    <property type="project" value="InterPro"/>
</dbReference>